<evidence type="ECO:0000256" key="3">
    <source>
        <dbReference type="ARBA" id="ARBA00022801"/>
    </source>
</evidence>
<dbReference type="InterPro" id="IPR012341">
    <property type="entry name" value="6hp_glycosidase-like_sf"/>
</dbReference>
<dbReference type="InterPro" id="IPR035396">
    <property type="entry name" value="Bac_rhamnosid6H"/>
</dbReference>
<name>A0A2T0QPB9_9ACTN</name>
<evidence type="ECO:0000256" key="4">
    <source>
        <dbReference type="SAM" id="MobiDB-lite"/>
    </source>
</evidence>
<accession>A0A2T0QPB9</accession>
<comment type="caution">
    <text evidence="9">The sequence shown here is derived from an EMBL/GenBank/DDBJ whole genome shotgun (WGS) entry which is preliminary data.</text>
</comment>
<evidence type="ECO:0000313" key="10">
    <source>
        <dbReference type="Proteomes" id="UP000238083"/>
    </source>
</evidence>
<evidence type="ECO:0000259" key="8">
    <source>
        <dbReference type="Pfam" id="PF17390"/>
    </source>
</evidence>
<keyword evidence="3" id="KW-0378">Hydrolase</keyword>
<dbReference type="InterPro" id="IPR008928">
    <property type="entry name" value="6-hairpin_glycosidase_sf"/>
</dbReference>
<dbReference type="InterPro" id="IPR016007">
    <property type="entry name" value="Alpha_rhamnosid"/>
</dbReference>
<dbReference type="Gene3D" id="1.50.10.10">
    <property type="match status" value="1"/>
</dbReference>
<dbReference type="Proteomes" id="UP000238083">
    <property type="component" value="Unassembled WGS sequence"/>
</dbReference>
<dbReference type="SUPFAM" id="SSF48208">
    <property type="entry name" value="Six-hairpin glycosidases"/>
    <property type="match status" value="1"/>
</dbReference>
<dbReference type="AlphaFoldDB" id="A0A2T0QPB9"/>
<evidence type="ECO:0000256" key="1">
    <source>
        <dbReference type="ARBA" id="ARBA00001445"/>
    </source>
</evidence>
<dbReference type="Pfam" id="PF17389">
    <property type="entry name" value="Bac_rhamnosid6H"/>
    <property type="match status" value="1"/>
</dbReference>
<dbReference type="GO" id="GO:0005975">
    <property type="term" value="P:carbohydrate metabolic process"/>
    <property type="evidence" value="ECO:0007669"/>
    <property type="project" value="InterPro"/>
</dbReference>
<dbReference type="PANTHER" id="PTHR33307:SF6">
    <property type="entry name" value="ALPHA-RHAMNOSIDASE (EUROFUNG)-RELATED"/>
    <property type="match status" value="1"/>
</dbReference>
<sequence>MQPGPSPRAALAGARWISPAELSPAPAGERPAYLLQTSFSTDGTLRTQARADIRTTIHATAHGIYELFLNGVRVGDEELTPGFTAYRSRLQVHSWDITDNLRPGTNTVTILLSDGWFRGRHGFERRADGFGHRVGAIAAVRRTSTTDANDDQSDGQVETTDVSAGELIVGTGEQWRWRLSHITRADLMDGQAEDHCLFDPQWFTGGGQGWQPVELLHDALTEDRDRLVPAADPAVRRQRRLTPVAITSPRPGTFVVDFGQNINGWVHLGALGAFGPVGTTLRLTYGESLDPAGLLTMEHLRSFHFATGQLLPAGQVDSVVTGPDPEAAFEPRHTTHGFRYLQVDGVDLQQWVSPHASSADDDNDNHEDRENRPVAEPVARLSRLIRSTVHAVFVHSDLSRAGEFSCSDPRLEQLHEVVRWSLLGNACAIPTDCPQRERSGFTGDWQVFVGTATLLQDVKAFSERWLLDLAADQWPDGRVPTVVPNPSGSGPSGNEFEDQATGSAGWGDAAVIVPWELFRAYGDLNALRRSLPSAVAWVTYAAAQAAAKRHPDRATSRPEPAEHERYLWDTGFHFGEWLEPGVAPNPDASVDHGIVATAYLSRSAELTARMAGLVDDEETARWAREVAEHAREAWQREYIGADGFLTQESQANYVRALAFDLVPAEGRAAVAKRLAELVAAAGDRLGTGFLSTGMLLPTLADAGYPDLAHRVLTSDGNPSWLGMLTAGATTVWEWWDGVDADGAARGSLNHYSKGAVASFLHTHVTGIRLPEDPQADEAGYRTVQIRPVPGPTLTRAHSALQTAAGPLVVAWQRDATTFTLDLDLPAATTAEVDLPDGTRREVAGGTHRFTCPVPAAQAPQLSTIHRGDRA</sequence>
<evidence type="ECO:0000313" key="9">
    <source>
        <dbReference type="EMBL" id="PRY06444.1"/>
    </source>
</evidence>
<feature type="domain" description="Alpha-L-rhamnosidase six-hairpin glycosidase" evidence="7">
    <location>
        <begin position="400"/>
        <end position="764"/>
    </location>
</feature>
<protein>
    <recommendedName>
        <fullName evidence="2">alpha-L-rhamnosidase</fullName>
        <ecNumber evidence="2">3.2.1.40</ecNumber>
    </recommendedName>
</protein>
<evidence type="ECO:0000259" key="6">
    <source>
        <dbReference type="Pfam" id="PF08531"/>
    </source>
</evidence>
<feature type="region of interest" description="Disordered" evidence="4">
    <location>
        <begin position="355"/>
        <end position="375"/>
    </location>
</feature>
<proteinExistence type="predicted"/>
<dbReference type="Gene3D" id="2.60.420.10">
    <property type="entry name" value="Maltose phosphorylase, domain 3"/>
    <property type="match status" value="1"/>
</dbReference>
<dbReference type="GO" id="GO:0030596">
    <property type="term" value="F:alpha-L-rhamnosidase activity"/>
    <property type="evidence" value="ECO:0007669"/>
    <property type="project" value="UniProtKB-EC"/>
</dbReference>
<comment type="catalytic activity">
    <reaction evidence="1">
        <text>Hydrolysis of terminal non-reducing alpha-L-rhamnose residues in alpha-L-rhamnosides.</text>
        <dbReference type="EC" id="3.2.1.40"/>
    </reaction>
</comment>
<dbReference type="InterPro" id="IPR013737">
    <property type="entry name" value="Bac_rhamnosid_N"/>
</dbReference>
<reference evidence="9 10" key="1">
    <citation type="submission" date="2018-03" db="EMBL/GenBank/DDBJ databases">
        <title>Genomic Encyclopedia of Archaeal and Bacterial Type Strains, Phase II (KMG-II): from individual species to whole genera.</title>
        <authorList>
            <person name="Goeker M."/>
        </authorList>
    </citation>
    <scope>NUCLEOTIDE SEQUENCE [LARGE SCALE GENOMIC DNA]</scope>
    <source>
        <strain evidence="9 10">DSM 19711</strain>
    </source>
</reference>
<evidence type="ECO:0000256" key="2">
    <source>
        <dbReference type="ARBA" id="ARBA00012652"/>
    </source>
</evidence>
<dbReference type="Pfam" id="PF05592">
    <property type="entry name" value="Bac_rhamnosid"/>
    <property type="match status" value="1"/>
</dbReference>
<dbReference type="InterPro" id="IPR035398">
    <property type="entry name" value="Bac_rhamnosid_C"/>
</dbReference>
<gene>
    <name evidence="9" type="ORF">CLV37_1345</name>
</gene>
<evidence type="ECO:0000259" key="5">
    <source>
        <dbReference type="Pfam" id="PF05592"/>
    </source>
</evidence>
<dbReference type="Gene3D" id="2.60.120.260">
    <property type="entry name" value="Galactose-binding domain-like"/>
    <property type="match status" value="2"/>
</dbReference>
<dbReference type="EC" id="3.2.1.40" evidence="2"/>
<feature type="domain" description="Alpha-L-rhamnosidase C-terminal" evidence="8">
    <location>
        <begin position="775"/>
        <end position="845"/>
    </location>
</feature>
<dbReference type="PANTHER" id="PTHR33307">
    <property type="entry name" value="ALPHA-RHAMNOSIDASE (EUROFUNG)"/>
    <property type="match status" value="1"/>
</dbReference>
<dbReference type="Pfam" id="PF17390">
    <property type="entry name" value="Bac_rhamnosid_C"/>
    <property type="match status" value="1"/>
</dbReference>
<evidence type="ECO:0000259" key="7">
    <source>
        <dbReference type="Pfam" id="PF17389"/>
    </source>
</evidence>
<keyword evidence="10" id="KW-1185">Reference proteome</keyword>
<feature type="domain" description="Alpha-L-rhamnosidase concanavalin-like" evidence="5">
    <location>
        <begin position="250"/>
        <end position="346"/>
    </location>
</feature>
<dbReference type="SUPFAM" id="SSF49785">
    <property type="entry name" value="Galactose-binding domain-like"/>
    <property type="match status" value="1"/>
</dbReference>
<dbReference type="InterPro" id="IPR008979">
    <property type="entry name" value="Galactose-bd-like_sf"/>
</dbReference>
<dbReference type="EMBL" id="PVZF01000034">
    <property type="protein sequence ID" value="PRY06444.1"/>
    <property type="molecule type" value="Genomic_DNA"/>
</dbReference>
<dbReference type="Pfam" id="PF08531">
    <property type="entry name" value="Bac_rhamnosid_N"/>
    <property type="match status" value="1"/>
</dbReference>
<dbReference type="InterPro" id="IPR008902">
    <property type="entry name" value="Rhamnosid_concanavalin"/>
</dbReference>
<feature type="domain" description="Bacterial alpha-L-rhamnosidase N-terminal" evidence="6">
    <location>
        <begin position="54"/>
        <end position="237"/>
    </location>
</feature>
<organism evidence="9 10">
    <name type="scientific">Kineococcus rhizosphaerae</name>
    <dbReference type="NCBI Taxonomy" id="559628"/>
    <lineage>
        <taxon>Bacteria</taxon>
        <taxon>Bacillati</taxon>
        <taxon>Actinomycetota</taxon>
        <taxon>Actinomycetes</taxon>
        <taxon>Kineosporiales</taxon>
        <taxon>Kineosporiaceae</taxon>
        <taxon>Kineococcus</taxon>
    </lineage>
</organism>